<dbReference type="InterPro" id="IPR000182">
    <property type="entry name" value="GNAT_dom"/>
</dbReference>
<dbReference type="Pfam" id="PF00583">
    <property type="entry name" value="Acetyltransf_1"/>
    <property type="match status" value="1"/>
</dbReference>
<dbReference type="Gene3D" id="3.40.630.30">
    <property type="match status" value="1"/>
</dbReference>
<organism evidence="4 5">
    <name type="scientific">Levilactobacillus tujiorum</name>
    <dbReference type="NCBI Taxonomy" id="2912243"/>
    <lineage>
        <taxon>Bacteria</taxon>
        <taxon>Bacillati</taxon>
        <taxon>Bacillota</taxon>
        <taxon>Bacilli</taxon>
        <taxon>Lactobacillales</taxon>
        <taxon>Lactobacillaceae</taxon>
        <taxon>Levilactobacillus</taxon>
    </lineage>
</organism>
<evidence type="ECO:0000259" key="3">
    <source>
        <dbReference type="PROSITE" id="PS51186"/>
    </source>
</evidence>
<dbReference type="PANTHER" id="PTHR43877">
    <property type="entry name" value="AMINOALKYLPHOSPHONATE N-ACETYLTRANSFERASE-RELATED-RELATED"/>
    <property type="match status" value="1"/>
</dbReference>
<comment type="caution">
    <text evidence="4">The sequence shown here is derived from an EMBL/GenBank/DDBJ whole genome shotgun (WGS) entry which is preliminary data.</text>
</comment>
<evidence type="ECO:0000256" key="1">
    <source>
        <dbReference type="ARBA" id="ARBA00022679"/>
    </source>
</evidence>
<dbReference type="SUPFAM" id="SSF55729">
    <property type="entry name" value="Acyl-CoA N-acyltransferases (Nat)"/>
    <property type="match status" value="1"/>
</dbReference>
<dbReference type="InterPro" id="IPR050832">
    <property type="entry name" value="Bact_Acetyltransf"/>
</dbReference>
<evidence type="ECO:0000313" key="5">
    <source>
        <dbReference type="Proteomes" id="UP000707477"/>
    </source>
</evidence>
<feature type="domain" description="N-acetyltransferase" evidence="3">
    <location>
        <begin position="1"/>
        <end position="138"/>
    </location>
</feature>
<name>A0ABX1L0K7_9LACO</name>
<keyword evidence="2" id="KW-0012">Acyltransferase</keyword>
<evidence type="ECO:0000313" key="4">
    <source>
        <dbReference type="EMBL" id="NLR28573.1"/>
    </source>
</evidence>
<dbReference type="PANTHER" id="PTHR43877:SF2">
    <property type="entry name" value="AMINOALKYLPHOSPHONATE N-ACETYLTRANSFERASE-RELATED"/>
    <property type="match status" value="1"/>
</dbReference>
<keyword evidence="5" id="KW-1185">Reference proteome</keyword>
<sequence length="157" mass="17951">MTLVYLKISQPTPEQNALLLTADPSQRLIDHYLPLSTAFAAQDEQGLVGVLVLLPRAQQTLEIANLAVTPSRQRQGFAKVLLEFARQWAMEHGYRTLRVATGSTSLIQLRLYQQCGYRIVAVEPDYFTQAYSEEIFENGLRLRDRLVLERKVEIPKY</sequence>
<dbReference type="CDD" id="cd04301">
    <property type="entry name" value="NAT_SF"/>
    <property type="match status" value="1"/>
</dbReference>
<dbReference type="PROSITE" id="PS51186">
    <property type="entry name" value="GNAT"/>
    <property type="match status" value="1"/>
</dbReference>
<dbReference type="EMBL" id="JAAVSD010000001">
    <property type="protein sequence ID" value="NLR28573.1"/>
    <property type="molecule type" value="Genomic_DNA"/>
</dbReference>
<dbReference type="RefSeq" id="WP_168849860.1">
    <property type="nucleotide sequence ID" value="NZ_JAAVSD010000001.1"/>
</dbReference>
<dbReference type="InterPro" id="IPR016181">
    <property type="entry name" value="Acyl_CoA_acyltransferase"/>
</dbReference>
<protein>
    <submittedName>
        <fullName evidence="4">GNAT family N-acetyltransferase</fullName>
    </submittedName>
</protein>
<proteinExistence type="predicted"/>
<accession>A0ABX1L0K7</accession>
<evidence type="ECO:0000256" key="2">
    <source>
        <dbReference type="ARBA" id="ARBA00023315"/>
    </source>
</evidence>
<keyword evidence="1" id="KW-0808">Transferase</keyword>
<dbReference type="Proteomes" id="UP000707477">
    <property type="component" value="Unassembled WGS sequence"/>
</dbReference>
<gene>
    <name evidence="4" type="ORF">HEQ44_00025</name>
</gene>
<reference evidence="4 5" key="1">
    <citation type="submission" date="2020-03" db="EMBL/GenBank/DDBJ databases">
        <authorList>
            <person name="Zhang Z."/>
            <person name="Guo Z."/>
            <person name="Hou Q."/>
            <person name="Shen X."/>
        </authorList>
    </citation>
    <scope>NUCLEOTIDE SEQUENCE [LARGE SCALE GENOMIC DNA]</scope>
    <source>
        <strain evidence="4 5">HBUAS51329</strain>
    </source>
</reference>